<protein>
    <submittedName>
        <fullName evidence="1">Uncharacterized protein</fullName>
    </submittedName>
</protein>
<feature type="non-terminal residue" evidence="1">
    <location>
        <position position="1"/>
    </location>
</feature>
<keyword evidence="2" id="KW-1185">Reference proteome</keyword>
<comment type="caution">
    <text evidence="1">The sequence shown here is derived from an EMBL/GenBank/DDBJ whole genome shotgun (WGS) entry which is preliminary data.</text>
</comment>
<dbReference type="PaxDb" id="73239-Q7RNS5"/>
<evidence type="ECO:0000313" key="2">
    <source>
        <dbReference type="Proteomes" id="UP000008553"/>
    </source>
</evidence>
<accession>Q7RNS5</accession>
<proteinExistence type="predicted"/>
<evidence type="ECO:0000313" key="1">
    <source>
        <dbReference type="EMBL" id="EAA21106.1"/>
    </source>
</evidence>
<organism evidence="1 2">
    <name type="scientific">Plasmodium yoelii yoelii</name>
    <dbReference type="NCBI Taxonomy" id="73239"/>
    <lineage>
        <taxon>Eukaryota</taxon>
        <taxon>Sar</taxon>
        <taxon>Alveolata</taxon>
        <taxon>Apicomplexa</taxon>
        <taxon>Aconoidasida</taxon>
        <taxon>Haemosporida</taxon>
        <taxon>Plasmodiidae</taxon>
        <taxon>Plasmodium</taxon>
        <taxon>Plasmodium (Vinckeia)</taxon>
    </lineage>
</organism>
<dbReference type="Proteomes" id="UP000008553">
    <property type="component" value="Unassembled WGS sequence"/>
</dbReference>
<gene>
    <name evidence="1" type="ORF">PY01740</name>
</gene>
<dbReference type="AlphaFoldDB" id="Q7RNS5"/>
<reference evidence="1 2" key="1">
    <citation type="journal article" date="2002" name="Nature">
        <title>Genome sequence and comparative analysis of the model rodent malaria parasite Plasmodium yoelii yoelii.</title>
        <authorList>
            <person name="Carlton J.M."/>
            <person name="Angiuoli S.V."/>
            <person name="Suh B.B."/>
            <person name="Kooij T.W."/>
            <person name="Pertea M."/>
            <person name="Silva J.C."/>
            <person name="Ermolaeva M.D."/>
            <person name="Allen J.E."/>
            <person name="Selengut J.D."/>
            <person name="Koo H.L."/>
            <person name="Peterson J.D."/>
            <person name="Pop M."/>
            <person name="Kosack D.S."/>
            <person name="Shumway M.F."/>
            <person name="Bidwell S.L."/>
            <person name="Shallom S.J."/>
            <person name="van Aken S.E."/>
            <person name="Riedmuller S.B."/>
            <person name="Feldblyum T.V."/>
            <person name="Cho J.K."/>
            <person name="Quackenbush J."/>
            <person name="Sedegah M."/>
            <person name="Shoaibi A."/>
            <person name="Cummings L.M."/>
            <person name="Florens L."/>
            <person name="Yates J.R."/>
            <person name="Raine J.D."/>
            <person name="Sinden R.E."/>
            <person name="Harris M.A."/>
            <person name="Cunningham D.A."/>
            <person name="Preiser P.R."/>
            <person name="Bergman L.W."/>
            <person name="Vaidya A.B."/>
            <person name="van Lin L.H."/>
            <person name="Janse C.J."/>
            <person name="Waters A.P."/>
            <person name="Smith H.O."/>
            <person name="White O.R."/>
            <person name="Salzberg S.L."/>
            <person name="Venter J.C."/>
            <person name="Fraser C.M."/>
            <person name="Hoffman S.L."/>
            <person name="Gardner M.J."/>
            <person name="Carucci D.J."/>
        </authorList>
    </citation>
    <scope>NUCLEOTIDE SEQUENCE [LARGE SCALE GENOMIC DNA]</scope>
    <source>
        <strain evidence="1 2">17XNL</strain>
    </source>
</reference>
<sequence>NRIKDNFICYICINLFEGNTFKKKIEENKSYEKK</sequence>
<dbReference type="InParanoid" id="Q7RNS5"/>
<dbReference type="EMBL" id="AABL01000469">
    <property type="protein sequence ID" value="EAA21106.1"/>
    <property type="molecule type" value="Genomic_DNA"/>
</dbReference>
<name>Q7RNS5_PLAYO</name>